<dbReference type="WBParaSite" id="jg5215">
    <property type="protein sequence ID" value="jg5215"/>
    <property type="gene ID" value="jg5215"/>
</dbReference>
<accession>A0A915EGW4</accession>
<sequence length="100" mass="11732">MDHASYEEINAFGESSDDDRLVPNEPQQVFMKTLPFQLFQVDEQKAVDELDFNQVLSRRNRLSPSMCTESTKFVQIVKEMPYFKLPTMLLCLKNLVVHYQ</sequence>
<organism evidence="1 2">
    <name type="scientific">Ditylenchus dipsaci</name>
    <dbReference type="NCBI Taxonomy" id="166011"/>
    <lineage>
        <taxon>Eukaryota</taxon>
        <taxon>Metazoa</taxon>
        <taxon>Ecdysozoa</taxon>
        <taxon>Nematoda</taxon>
        <taxon>Chromadorea</taxon>
        <taxon>Rhabditida</taxon>
        <taxon>Tylenchina</taxon>
        <taxon>Tylenchomorpha</taxon>
        <taxon>Sphaerularioidea</taxon>
        <taxon>Anguinidae</taxon>
        <taxon>Anguininae</taxon>
        <taxon>Ditylenchus</taxon>
    </lineage>
</organism>
<reference evidence="2" key="1">
    <citation type="submission" date="2022-11" db="UniProtKB">
        <authorList>
            <consortium name="WormBaseParasite"/>
        </authorList>
    </citation>
    <scope>IDENTIFICATION</scope>
</reference>
<name>A0A915EGW4_9BILA</name>
<keyword evidence="1" id="KW-1185">Reference proteome</keyword>
<dbReference type="AlphaFoldDB" id="A0A915EGW4"/>
<evidence type="ECO:0000313" key="1">
    <source>
        <dbReference type="Proteomes" id="UP000887574"/>
    </source>
</evidence>
<proteinExistence type="predicted"/>
<dbReference type="Proteomes" id="UP000887574">
    <property type="component" value="Unplaced"/>
</dbReference>
<evidence type="ECO:0000313" key="2">
    <source>
        <dbReference type="WBParaSite" id="jg5215"/>
    </source>
</evidence>
<protein>
    <submittedName>
        <fullName evidence="2">Uncharacterized protein</fullName>
    </submittedName>
</protein>